<dbReference type="SUPFAM" id="SSF50090">
    <property type="entry name" value="Electron transport accessory proteins"/>
    <property type="match status" value="1"/>
</dbReference>
<evidence type="ECO:0000259" key="1">
    <source>
        <dbReference type="Pfam" id="PF21006"/>
    </source>
</evidence>
<accession>A0A381TJ94</accession>
<sequence length="113" mass="13158">MVNDLGELPLQDEFQPPMANGEVLFDEPWQGRIFAMALLLAKQECFAWTEFQTELIEVIHDWEVSEDQAEIYPYYEHFQEALKRVLAAKNVVAPTELDARTVEFSARPHDHDH</sequence>
<dbReference type="Gene3D" id="1.10.472.20">
    <property type="entry name" value="Nitrile hydratase, beta subunit"/>
    <property type="match status" value="1"/>
</dbReference>
<dbReference type="InterPro" id="IPR042262">
    <property type="entry name" value="CN_hydtase_beta_C"/>
</dbReference>
<protein>
    <recommendedName>
        <fullName evidence="1">Nitrile hydratase beta subunit-like N-terminal domain-containing protein</fullName>
    </recommendedName>
</protein>
<dbReference type="AlphaFoldDB" id="A0A381TJ94"/>
<feature type="domain" description="Nitrile hydratase beta subunit-like N-terminal" evidence="1">
    <location>
        <begin position="20"/>
        <end position="109"/>
    </location>
</feature>
<dbReference type="InterPro" id="IPR008990">
    <property type="entry name" value="Elect_transpt_acc-like_dom_sf"/>
</dbReference>
<dbReference type="NCBIfam" id="TIGR03889">
    <property type="entry name" value="nitrile_acc"/>
    <property type="match status" value="1"/>
</dbReference>
<evidence type="ECO:0000313" key="2">
    <source>
        <dbReference type="EMBL" id="SVA14043.1"/>
    </source>
</evidence>
<dbReference type="Pfam" id="PF21006">
    <property type="entry name" value="NHase_beta_N"/>
    <property type="match status" value="1"/>
</dbReference>
<gene>
    <name evidence="2" type="ORF">METZ01_LOCUS66897</name>
</gene>
<dbReference type="InterPro" id="IPR049054">
    <property type="entry name" value="CN_hydtase_beta-like_N"/>
</dbReference>
<dbReference type="InterPro" id="IPR023808">
    <property type="entry name" value="Nitrile_Hydratase_acc_put"/>
</dbReference>
<organism evidence="2">
    <name type="scientific">marine metagenome</name>
    <dbReference type="NCBI Taxonomy" id="408172"/>
    <lineage>
        <taxon>unclassified sequences</taxon>
        <taxon>metagenomes</taxon>
        <taxon>ecological metagenomes</taxon>
    </lineage>
</organism>
<dbReference type="EMBL" id="UINC01004399">
    <property type="protein sequence ID" value="SVA14043.1"/>
    <property type="molecule type" value="Genomic_DNA"/>
</dbReference>
<name>A0A381TJ94_9ZZZZ</name>
<proteinExistence type="predicted"/>
<reference evidence="2" key="1">
    <citation type="submission" date="2018-05" db="EMBL/GenBank/DDBJ databases">
        <authorList>
            <person name="Lanie J.A."/>
            <person name="Ng W.-L."/>
            <person name="Kazmierczak K.M."/>
            <person name="Andrzejewski T.M."/>
            <person name="Davidsen T.M."/>
            <person name="Wayne K.J."/>
            <person name="Tettelin H."/>
            <person name="Glass J.I."/>
            <person name="Rusch D."/>
            <person name="Podicherti R."/>
            <person name="Tsui H.-C.T."/>
            <person name="Winkler M.E."/>
        </authorList>
    </citation>
    <scope>NUCLEOTIDE SEQUENCE</scope>
</reference>